<dbReference type="EMBL" id="OIVN01002302">
    <property type="protein sequence ID" value="SPD02407.1"/>
    <property type="molecule type" value="Genomic_DNA"/>
</dbReference>
<protein>
    <recommendedName>
        <fullName evidence="2">Retrotransposon gag domain-containing protein</fullName>
    </recommendedName>
</protein>
<feature type="domain" description="Retrotransposon gag" evidence="2">
    <location>
        <begin position="377"/>
        <end position="458"/>
    </location>
</feature>
<organism evidence="3">
    <name type="scientific">Fagus sylvatica</name>
    <name type="common">Beechnut</name>
    <dbReference type="NCBI Taxonomy" id="28930"/>
    <lineage>
        <taxon>Eukaryota</taxon>
        <taxon>Viridiplantae</taxon>
        <taxon>Streptophyta</taxon>
        <taxon>Embryophyta</taxon>
        <taxon>Tracheophyta</taxon>
        <taxon>Spermatophyta</taxon>
        <taxon>Magnoliopsida</taxon>
        <taxon>eudicotyledons</taxon>
        <taxon>Gunneridae</taxon>
        <taxon>Pentapetalae</taxon>
        <taxon>rosids</taxon>
        <taxon>fabids</taxon>
        <taxon>Fagales</taxon>
        <taxon>Fagaceae</taxon>
        <taxon>Fagus</taxon>
    </lineage>
</organism>
<accession>A0A2N9GIV8</accession>
<dbReference type="AlphaFoldDB" id="A0A2N9GIV8"/>
<dbReference type="Pfam" id="PF03732">
    <property type="entry name" value="Retrotrans_gag"/>
    <property type="match status" value="1"/>
</dbReference>
<reference evidence="3" key="1">
    <citation type="submission" date="2018-02" db="EMBL/GenBank/DDBJ databases">
        <authorList>
            <person name="Cohen D.B."/>
            <person name="Kent A.D."/>
        </authorList>
    </citation>
    <scope>NUCLEOTIDE SEQUENCE</scope>
</reference>
<feature type="compositionally biased region" description="Basic residues" evidence="1">
    <location>
        <begin position="300"/>
        <end position="310"/>
    </location>
</feature>
<feature type="region of interest" description="Disordered" evidence="1">
    <location>
        <begin position="209"/>
        <end position="326"/>
    </location>
</feature>
<gene>
    <name evidence="3" type="ORF">FSB_LOCUS30289</name>
</gene>
<feature type="compositionally biased region" description="Polar residues" evidence="1">
    <location>
        <begin position="274"/>
        <end position="290"/>
    </location>
</feature>
<feature type="compositionally biased region" description="Basic and acidic residues" evidence="1">
    <location>
        <begin position="234"/>
        <end position="246"/>
    </location>
</feature>
<name>A0A2N9GIV8_FAGSY</name>
<sequence>MPLMNGWEREEGREGEELPISKPCFTESQRIGGKVVVKPPKEVVDVGISKGEASLVGQFLDKAPPFMVVKQYVDGLWSQFGRVEIFAIDNDGFNLGGVASILDVDVHVDVGETVSSKEEDRLVGSHALDFFGRSTMNEAPQPPYLSQLPVLMTPPFCDSSGIKKFSSDCHFRDIIQALWRSRSGKNFHNGFITAYRSLKRSARRTDQWATSKKLDSHKTGSGHVRRTLNYSTTEVRDRSPAKERTRNRVNVSKRKNPDYSSWSPDSRSEDYAETSCTQPESRSLTPQAVSKQPLESGGHSRSRPPLHHQGRGPQTKEQVSRKAARAREHHAVWKALDLVSSSPFSREIEEGRTIRKIHSSAFRSIQQPNRPNGPYILREVALRWFNQLDKRTIKSWIRMAETFVARFITNSRRTKEMDALLSKKLEDNETIKDYSTRFWETYNDIDGCGEEVAVRTFKLGKKDTGSVVRQPDSSDIASAEVIHVIHNPLCSSILPSSYRSEIQKAAHLRRSHSISDSIHLALLCSITEGVWERTISFSDSDLKDIQLPHNNPLVITLRIGNYDVKRVLVDQRSFAEVVY</sequence>
<dbReference type="PANTHER" id="PTHR33240:SF15">
    <property type="entry name" value="GAG-PRO-LIKE PROTEIN"/>
    <property type="match status" value="1"/>
</dbReference>
<evidence type="ECO:0000256" key="1">
    <source>
        <dbReference type="SAM" id="MobiDB-lite"/>
    </source>
</evidence>
<proteinExistence type="predicted"/>
<dbReference type="PANTHER" id="PTHR33240">
    <property type="entry name" value="OS08G0508500 PROTEIN"/>
    <property type="match status" value="1"/>
</dbReference>
<evidence type="ECO:0000259" key="2">
    <source>
        <dbReference type="Pfam" id="PF03732"/>
    </source>
</evidence>
<dbReference type="InterPro" id="IPR005162">
    <property type="entry name" value="Retrotrans_gag_dom"/>
</dbReference>
<evidence type="ECO:0000313" key="3">
    <source>
        <dbReference type="EMBL" id="SPD02407.1"/>
    </source>
</evidence>